<feature type="region of interest" description="Disordered" evidence="1">
    <location>
        <begin position="329"/>
        <end position="399"/>
    </location>
</feature>
<feature type="transmembrane region" description="Helical" evidence="2">
    <location>
        <begin position="409"/>
        <end position="430"/>
    </location>
</feature>
<evidence type="ECO:0000313" key="4">
    <source>
        <dbReference type="EMBL" id="TWV56642.1"/>
    </source>
</evidence>
<reference evidence="4" key="1">
    <citation type="journal article" date="2019" name="Microbiol. Resour. Announc.">
        <title>Draft Genomic Sequences of Streptomyces misionensis and Streptomyces albidoflavus, bacteria applied for phytopathogen biocontrol.</title>
        <authorList>
            <person name="Pylro V."/>
            <person name="Dias A."/>
            <person name="Andreote F."/>
            <person name="Varani A."/>
            <person name="Andreote C."/>
            <person name="Bernardo E."/>
            <person name="Martins T."/>
        </authorList>
    </citation>
    <scope>NUCLEOTIDE SEQUENCE [LARGE SCALE GENOMIC DNA]</scope>
    <source>
        <strain evidence="4">66</strain>
    </source>
</reference>
<feature type="region of interest" description="Disordered" evidence="1">
    <location>
        <begin position="149"/>
        <end position="190"/>
    </location>
</feature>
<protein>
    <recommendedName>
        <fullName evidence="6">Gram-positive cocci surface proteins LPxTG domain-containing protein</fullName>
    </recommendedName>
</protein>
<proteinExistence type="predicted"/>
<feature type="compositionally biased region" description="Gly residues" evidence="1">
    <location>
        <begin position="330"/>
        <end position="398"/>
    </location>
</feature>
<keyword evidence="2" id="KW-0812">Transmembrane</keyword>
<evidence type="ECO:0000313" key="5">
    <source>
        <dbReference type="Proteomes" id="UP000320481"/>
    </source>
</evidence>
<keyword evidence="5" id="KW-1185">Reference proteome</keyword>
<gene>
    <name evidence="4" type="ORF">FRZ03_03720</name>
</gene>
<evidence type="ECO:0000256" key="1">
    <source>
        <dbReference type="SAM" id="MobiDB-lite"/>
    </source>
</evidence>
<name>A0A5C6K0T5_9ACTN</name>
<accession>A0A5C6K0T5</accession>
<dbReference type="Proteomes" id="UP000320481">
    <property type="component" value="Unassembled WGS sequence"/>
</dbReference>
<organism evidence="4 5">
    <name type="scientific">Streptomyces misionensis</name>
    <dbReference type="NCBI Taxonomy" id="67331"/>
    <lineage>
        <taxon>Bacteria</taxon>
        <taxon>Bacillati</taxon>
        <taxon>Actinomycetota</taxon>
        <taxon>Actinomycetes</taxon>
        <taxon>Kitasatosporales</taxon>
        <taxon>Streptomycetaceae</taxon>
        <taxon>Streptomyces</taxon>
    </lineage>
</organism>
<feature type="chain" id="PRO_5039502963" description="Gram-positive cocci surface proteins LPxTG domain-containing protein" evidence="3">
    <location>
        <begin position="34"/>
        <end position="438"/>
    </location>
</feature>
<evidence type="ECO:0008006" key="6">
    <source>
        <dbReference type="Google" id="ProtNLM"/>
    </source>
</evidence>
<dbReference type="RefSeq" id="WP_146463695.1">
    <property type="nucleotide sequence ID" value="NZ_VOGW01000021.1"/>
</dbReference>
<dbReference type="EMBL" id="VOGW01000021">
    <property type="protein sequence ID" value="TWV56642.1"/>
    <property type="molecule type" value="Genomic_DNA"/>
</dbReference>
<keyword evidence="3" id="KW-0732">Signal</keyword>
<evidence type="ECO:0000256" key="2">
    <source>
        <dbReference type="SAM" id="Phobius"/>
    </source>
</evidence>
<feature type="signal peptide" evidence="3">
    <location>
        <begin position="1"/>
        <end position="33"/>
    </location>
</feature>
<comment type="caution">
    <text evidence="4">The sequence shown here is derived from an EMBL/GenBank/DDBJ whole genome shotgun (WGS) entry which is preliminary data.</text>
</comment>
<keyword evidence="2" id="KW-0472">Membrane</keyword>
<evidence type="ECO:0000256" key="3">
    <source>
        <dbReference type="SAM" id="SignalP"/>
    </source>
</evidence>
<dbReference type="AlphaFoldDB" id="A0A5C6K0T5"/>
<sequence length="438" mass="43611">MPFSSPGPRALRQSAGAFGAVALIALGAAPAAAADDPTTGLVLGRIAPFEKVKPGSDLQLAPTFTNTGDAALDKVWMSYSVTRGLSQPDVPANCLRYEISAADEEPGRSEVVCEFDQPVRPGVVYAPERPLSLKALDRALYDRLRVTVDSADTGPGDNASAPVRGTAPAVKLAERPDETPARPGSAQHDGWDAADVAVTADNTADFQVTGAKLRGRVGDTVTLRVTFKNAGPAWVLRDAGQSATHVLVTLPEGTSMARPDGFCKNTGAESYACGTSESFVTEGGGETYTFKVRIDKAVPGARGYVELTEEPRPFDHEKKNDTAVVTLDVTGGGSGTGGGGTTGGTGSTTTTGGTGKGAGGTATTGGSSTTGGTTGTTGTASTGGTGGPSGGTTSGTTGGSLANTGAGSALPLAGAAGAAVLAGAGVLVAVRRRGGRPE</sequence>
<keyword evidence="2" id="KW-1133">Transmembrane helix</keyword>